<evidence type="ECO:0000259" key="4">
    <source>
        <dbReference type="PROSITE" id="PS50041"/>
    </source>
</evidence>
<dbReference type="Pfam" id="PF00059">
    <property type="entry name" value="Lectin_C"/>
    <property type="match status" value="2"/>
</dbReference>
<feature type="region of interest" description="Disordered" evidence="2">
    <location>
        <begin position="404"/>
        <end position="480"/>
    </location>
</feature>
<keyword evidence="3" id="KW-0732">Signal</keyword>
<dbReference type="InterPro" id="IPR016187">
    <property type="entry name" value="CTDL_fold"/>
</dbReference>
<feature type="domain" description="C-type lectin" evidence="4">
    <location>
        <begin position="36"/>
        <end position="193"/>
    </location>
</feature>
<gene>
    <name evidence="5" type="ORF">MENT_LOCUS2306</name>
</gene>
<dbReference type="PANTHER" id="PTHR22803">
    <property type="entry name" value="MANNOSE, PHOSPHOLIPASE, LECTIN RECEPTOR RELATED"/>
    <property type="match status" value="1"/>
</dbReference>
<evidence type="ECO:0000256" key="2">
    <source>
        <dbReference type="SAM" id="MobiDB-lite"/>
    </source>
</evidence>
<dbReference type="OrthoDB" id="5877441at2759"/>
<dbReference type="InterPro" id="IPR050111">
    <property type="entry name" value="C-type_lectin/snaclec_domain"/>
</dbReference>
<reference evidence="5 6" key="1">
    <citation type="submission" date="2020-08" db="EMBL/GenBank/DDBJ databases">
        <authorList>
            <person name="Koutsovoulos G."/>
            <person name="Danchin GJ E."/>
        </authorList>
    </citation>
    <scope>NUCLEOTIDE SEQUENCE [LARGE SCALE GENOMIC DNA]</scope>
</reference>
<dbReference type="PROSITE" id="PS00615">
    <property type="entry name" value="C_TYPE_LECTIN_1"/>
    <property type="match status" value="2"/>
</dbReference>
<comment type="caution">
    <text evidence="5">The sequence shown here is derived from an EMBL/GenBank/DDBJ whole genome shotgun (WGS) entry which is preliminary data.</text>
</comment>
<keyword evidence="1" id="KW-1015">Disulfide bond</keyword>
<accession>A0A6V7TPU0</accession>
<dbReference type="PROSITE" id="PS50041">
    <property type="entry name" value="C_TYPE_LECTIN_2"/>
    <property type="match status" value="2"/>
</dbReference>
<proteinExistence type="predicted"/>
<dbReference type="InterPro" id="IPR018378">
    <property type="entry name" value="C-type_lectin_CS"/>
</dbReference>
<dbReference type="EMBL" id="CAJEWN010000007">
    <property type="protein sequence ID" value="CAD2128609.1"/>
    <property type="molecule type" value="Genomic_DNA"/>
</dbReference>
<name>A0A6V7TPU0_MELEN</name>
<dbReference type="InterPro" id="IPR001304">
    <property type="entry name" value="C-type_lectin-like"/>
</dbReference>
<dbReference type="Proteomes" id="UP000580250">
    <property type="component" value="Unassembled WGS sequence"/>
</dbReference>
<dbReference type="SUPFAM" id="SSF56436">
    <property type="entry name" value="C-type lectin-like"/>
    <property type="match status" value="2"/>
</dbReference>
<dbReference type="AlphaFoldDB" id="A0A6V7TPU0"/>
<dbReference type="Gene3D" id="3.10.100.10">
    <property type="entry name" value="Mannose-Binding Protein A, subunit A"/>
    <property type="match status" value="2"/>
</dbReference>
<evidence type="ECO:0000313" key="5">
    <source>
        <dbReference type="EMBL" id="CAD2128609.1"/>
    </source>
</evidence>
<evidence type="ECO:0000256" key="1">
    <source>
        <dbReference type="ARBA" id="ARBA00023157"/>
    </source>
</evidence>
<dbReference type="SMART" id="SM00034">
    <property type="entry name" value="CLECT"/>
    <property type="match status" value="2"/>
</dbReference>
<feature type="signal peptide" evidence="3">
    <location>
        <begin position="1"/>
        <end position="21"/>
    </location>
</feature>
<evidence type="ECO:0000256" key="3">
    <source>
        <dbReference type="SAM" id="SignalP"/>
    </source>
</evidence>
<feature type="domain" description="C-type lectin" evidence="4">
    <location>
        <begin position="235"/>
        <end position="376"/>
    </location>
</feature>
<feature type="compositionally biased region" description="Low complexity" evidence="2">
    <location>
        <begin position="662"/>
        <end position="690"/>
    </location>
</feature>
<dbReference type="InterPro" id="IPR016186">
    <property type="entry name" value="C-type_lectin-like/link_sf"/>
</dbReference>
<organism evidence="5 6">
    <name type="scientific">Meloidogyne enterolobii</name>
    <name type="common">Root-knot nematode worm</name>
    <name type="synonym">Meloidogyne mayaguensis</name>
    <dbReference type="NCBI Taxonomy" id="390850"/>
    <lineage>
        <taxon>Eukaryota</taxon>
        <taxon>Metazoa</taxon>
        <taxon>Ecdysozoa</taxon>
        <taxon>Nematoda</taxon>
        <taxon>Chromadorea</taxon>
        <taxon>Rhabditida</taxon>
        <taxon>Tylenchina</taxon>
        <taxon>Tylenchomorpha</taxon>
        <taxon>Tylenchoidea</taxon>
        <taxon>Meloidogynidae</taxon>
        <taxon>Meloidogyninae</taxon>
        <taxon>Meloidogyne</taxon>
    </lineage>
</organism>
<feature type="chain" id="PRO_5027987457" description="C-type lectin domain-containing protein" evidence="3">
    <location>
        <begin position="22"/>
        <end position="997"/>
    </location>
</feature>
<dbReference type="CDD" id="cd00037">
    <property type="entry name" value="CLECT"/>
    <property type="match status" value="2"/>
</dbReference>
<protein>
    <recommendedName>
        <fullName evidence="4">C-type lectin domain-containing protein</fullName>
    </recommendedName>
</protein>
<evidence type="ECO:0000313" key="6">
    <source>
        <dbReference type="Proteomes" id="UP000580250"/>
    </source>
</evidence>
<feature type="region of interest" description="Disordered" evidence="2">
    <location>
        <begin position="658"/>
        <end position="690"/>
    </location>
</feature>
<sequence length="997" mass="105824">MGMSPILFSLIFGLIPTLVSTDCSVGNWTTRVDSDGNTYGYQVLMRDWLNFYEARALCLGVGGDVVSIHSNAENEFVRVLAAPYIAACQTNKTVCGSRATTSLDFYLSVVWIGMTRCQYFPSYNSTVDCVYSDGTTCNYATSSSVYPWGVGSPSGSDSGGGAGLIEDCVSMYNGTSGEWNDVSCFQKLGGVVCKRNCTGTCGSTSIKTALLTSPSDITDTSCPSGNWTKRAGEDGNTYGYQVVMKDWLNFYEANAKCLALGAEVVSIHTVAENEFIRQLAAPYITACQTNTSVCVSRVSTTQDTQWRSLWLGLHRCAFYPTYNATVDCINSDGTVCDYLNITGGPSGTETGTASGQQEACAAMYSATTGQWNDIACFNKLGGVICKKNCSKACGVASTTTTQLTTTTTQLSTTTTAEPTTTTTLTTTTTTLPTTTTTLPTTTTTEPSTTTTLPTTTTTEPSTTTTAEPTTTTTEPSTTTSFNCAQPPVTSLLSYNTSDPNIQTGPNATGGVCECPADPGNNNVFFIPVTTITTGSSASNSSVIMKCSKMQDFCICDEDDICWKVINAYSLVVINSFCDPTCHMYARLQNAAPFNQTFESDCGRTITLADELTPIPNTNRNTFKPLGSSADYYIKAASIRCLQAGQTCTPIKCSGTRKPSPCPTTTTTMPTTTTTLPTTTTTLPTTTTTLPPTTTTLPTTTTTLPTTTTTLPTTTTTLPTTTTTLPTTTTTLPTTTTTLPTTTTTLPTTTTTLPTTTTTLPTTTTTLPTTTTTLPTTTTTLPTTTTTLPTTTTTLPTTTTTLPTTTTTLPTTTTTLPTTTTTLPSTTTVLPTTTTPPINCADCSAGQSKVIYEKNTLLSNQTINNLAATECIYNCKDKDVSQACYNPSTISVVRIRCTDSTKFCVCTSDKKGCFTVTQSAPLYQADYLIYANASYTFLALNTGASQIKNSGTGKTYDFQTSMTFIPNDNTFLNAQYLAISCNGCNPIHNNGMDVQKPC</sequence>